<proteinExistence type="predicted"/>
<feature type="transmembrane region" description="Helical" evidence="1">
    <location>
        <begin position="224"/>
        <end position="242"/>
    </location>
</feature>
<protein>
    <submittedName>
        <fullName evidence="2">Hormogonium polysaccharide biosynthesis protein HpsL</fullName>
    </submittedName>
</protein>
<reference evidence="2" key="1">
    <citation type="submission" date="2022-06" db="EMBL/GenBank/DDBJ databases">
        <title>Genome sequence of Phormidium yuhuli AB48 isolated from an industrial photobioreactor environment.</title>
        <authorList>
            <person name="Qiu Y."/>
            <person name="Noonan A.J.C."/>
            <person name="Dofher K."/>
            <person name="Koch M."/>
            <person name="Kieft B."/>
            <person name="Lin X."/>
            <person name="Ziels R.M."/>
            <person name="Hallam S.J."/>
        </authorList>
    </citation>
    <scope>NUCLEOTIDE SEQUENCE</scope>
    <source>
        <strain evidence="2">AB48</strain>
    </source>
</reference>
<gene>
    <name evidence="2" type="primary">hpsL</name>
    <name evidence="2" type="ORF">NEA10_18965</name>
</gene>
<dbReference type="Proteomes" id="UP001056708">
    <property type="component" value="Chromosome"/>
</dbReference>
<dbReference type="NCBIfam" id="NF038300">
    <property type="entry name" value="EPS_HpsL"/>
    <property type="match status" value="1"/>
</dbReference>
<feature type="transmembrane region" description="Helical" evidence="1">
    <location>
        <begin position="188"/>
        <end position="212"/>
    </location>
</feature>
<feature type="transmembrane region" description="Helical" evidence="1">
    <location>
        <begin position="254"/>
        <end position="277"/>
    </location>
</feature>
<name>A0ABY5AQ27_9CYAN</name>
<keyword evidence="1" id="KW-0812">Transmembrane</keyword>
<keyword evidence="1" id="KW-1133">Transmembrane helix</keyword>
<accession>A0ABY5AQ27</accession>
<dbReference type="EMBL" id="CP098611">
    <property type="protein sequence ID" value="USR90876.1"/>
    <property type="molecule type" value="Genomic_DNA"/>
</dbReference>
<feature type="transmembrane region" description="Helical" evidence="1">
    <location>
        <begin position="289"/>
        <end position="310"/>
    </location>
</feature>
<feature type="transmembrane region" description="Helical" evidence="1">
    <location>
        <begin position="365"/>
        <end position="383"/>
    </location>
</feature>
<feature type="transmembrane region" description="Helical" evidence="1">
    <location>
        <begin position="86"/>
        <end position="106"/>
    </location>
</feature>
<feature type="transmembrane region" description="Helical" evidence="1">
    <location>
        <begin position="316"/>
        <end position="335"/>
    </location>
</feature>
<feature type="transmembrane region" description="Helical" evidence="1">
    <location>
        <begin position="483"/>
        <end position="502"/>
    </location>
</feature>
<dbReference type="InterPro" id="IPR049753">
    <property type="entry name" value="EPS_HpsL-like"/>
</dbReference>
<dbReference type="RefSeq" id="WP_252662900.1">
    <property type="nucleotide sequence ID" value="NZ_CP098611.1"/>
</dbReference>
<evidence type="ECO:0000313" key="3">
    <source>
        <dbReference type="Proteomes" id="UP001056708"/>
    </source>
</evidence>
<evidence type="ECO:0000313" key="2">
    <source>
        <dbReference type="EMBL" id="USR90876.1"/>
    </source>
</evidence>
<sequence>MPKTKSKKKGQQTARPDEPVLSKKELAAQKRKDTKERKAFIQTVLTSGGVGAVVAIALFFIANPILALAGGGGTTVLWVSFKYPYLALWLFVIYMPFAGTVTYWIAGGNPIFQLAKDGFAIPAIIAIFLDLKKRGEPLLMPKSLKNPLWILVASVSITMLTINLPMQFASGNPPRNPTAPTPPEGQFFFQGILGIKVLLGYLPLITCTYHMIRNKKSFLLFTRLHVILAIICCGLGLIQYMMLLTGICQGTDHLTGVALFQATLDYKCFVGGSLVYSPSQSMIRLPGTFVAPWQWAWFLISNAFLTFASAFSDPSLIWQLVSFLGMALVFVNAVISGQRIALLLVPVIIIIMLIVTGQLKKPSRFIPIVGGLGLLIVLGFTLFPDVIQERIDSTIDRWNASPPTDFISEQAENSSGSQRPFGHGAGRATNSTRMFADTRLIETYYPKLLYEIGTFGTLSFLGLVTSITVATFKIWRSLKDKIWRSYAASFWVFIFFISYQTYYYPLDVDPVAVYYWMVVGLVLRLPDIEREDLEERAALGLDEEENAKTKKKKRK</sequence>
<keyword evidence="3" id="KW-1185">Reference proteome</keyword>
<feature type="transmembrane region" description="Helical" evidence="1">
    <location>
        <begin position="340"/>
        <end position="359"/>
    </location>
</feature>
<feature type="transmembrane region" description="Helical" evidence="1">
    <location>
        <begin position="148"/>
        <end position="168"/>
    </location>
</feature>
<evidence type="ECO:0000256" key="1">
    <source>
        <dbReference type="SAM" id="Phobius"/>
    </source>
</evidence>
<organism evidence="2 3">
    <name type="scientific">Phormidium yuhuli AB48</name>
    <dbReference type="NCBI Taxonomy" id="2940671"/>
    <lineage>
        <taxon>Bacteria</taxon>
        <taxon>Bacillati</taxon>
        <taxon>Cyanobacteriota</taxon>
        <taxon>Cyanophyceae</taxon>
        <taxon>Oscillatoriophycideae</taxon>
        <taxon>Oscillatoriales</taxon>
        <taxon>Oscillatoriaceae</taxon>
        <taxon>Phormidium</taxon>
        <taxon>Phormidium yuhuli</taxon>
    </lineage>
</organism>
<keyword evidence="1" id="KW-0472">Membrane</keyword>
<feature type="transmembrane region" description="Helical" evidence="1">
    <location>
        <begin position="39"/>
        <end position="66"/>
    </location>
</feature>